<comment type="similarity">
    <text evidence="2 6">Belongs to the C1D family.</text>
</comment>
<keyword evidence="4 6" id="KW-0694">RNA-binding</keyword>
<accession>A0A7R7VVM7</accession>
<organism evidence="8 9">
    <name type="scientific">Aspergillus chevalieri</name>
    <name type="common">Eurotium chevalieri</name>
    <dbReference type="NCBI Taxonomy" id="182096"/>
    <lineage>
        <taxon>Eukaryota</taxon>
        <taxon>Fungi</taxon>
        <taxon>Dikarya</taxon>
        <taxon>Ascomycota</taxon>
        <taxon>Pezizomycotina</taxon>
        <taxon>Eurotiomycetes</taxon>
        <taxon>Eurotiomycetidae</taxon>
        <taxon>Eurotiales</taxon>
        <taxon>Aspergillaceae</taxon>
        <taxon>Aspergillus</taxon>
        <taxon>Aspergillus subgen. Aspergillus</taxon>
    </lineage>
</organism>
<dbReference type="GO" id="GO:0003677">
    <property type="term" value="F:DNA binding"/>
    <property type="evidence" value="ECO:0007669"/>
    <property type="project" value="TreeGrafter"/>
</dbReference>
<feature type="region of interest" description="Disordered" evidence="7">
    <location>
        <begin position="146"/>
        <end position="248"/>
    </location>
</feature>
<evidence type="ECO:0000313" key="8">
    <source>
        <dbReference type="EMBL" id="BCR91603.1"/>
    </source>
</evidence>
<dbReference type="Proteomes" id="UP000637239">
    <property type="component" value="Chromosome 7"/>
</dbReference>
<keyword evidence="5 6" id="KW-0539">Nucleus</keyword>
<dbReference type="GO" id="GO:0000178">
    <property type="term" value="C:exosome (RNase complex)"/>
    <property type="evidence" value="ECO:0007669"/>
    <property type="project" value="TreeGrafter"/>
</dbReference>
<feature type="compositionally biased region" description="Basic residues" evidence="7">
    <location>
        <begin position="208"/>
        <end position="219"/>
    </location>
</feature>
<dbReference type="GeneID" id="66985961"/>
<reference evidence="8" key="1">
    <citation type="submission" date="2021-01" db="EMBL/GenBank/DDBJ databases">
        <authorList>
            <consortium name="Aspergillus chevalieri M1 genome sequencing consortium"/>
            <person name="Kazuki M."/>
            <person name="Futagami T."/>
        </authorList>
    </citation>
    <scope>NUCLEOTIDE SEQUENCE</scope>
    <source>
        <strain evidence="8">M1</strain>
    </source>
</reference>
<protein>
    <recommendedName>
        <fullName evidence="6">Exosome complex protein</fullName>
    </recommendedName>
</protein>
<feature type="compositionally biased region" description="Basic and acidic residues" evidence="7">
    <location>
        <begin position="220"/>
        <end position="234"/>
    </location>
</feature>
<dbReference type="PANTHER" id="PTHR15341">
    <property type="entry name" value="SUN-COR STEROID HORMONE RECEPTOR CO-REPRESSOR"/>
    <property type="match status" value="1"/>
</dbReference>
<proteinExistence type="inferred from homology"/>
<feature type="compositionally biased region" description="Basic residues" evidence="7">
    <location>
        <begin position="235"/>
        <end position="248"/>
    </location>
</feature>
<keyword evidence="3 6" id="KW-0698">rRNA processing</keyword>
<dbReference type="EMBL" id="AP024422">
    <property type="protein sequence ID" value="BCR91603.1"/>
    <property type="molecule type" value="Genomic_DNA"/>
</dbReference>
<comment type="subcellular location">
    <subcellularLocation>
        <location evidence="1 6">Nucleus</location>
    </subcellularLocation>
</comment>
<dbReference type="AlphaFoldDB" id="A0A7R7VVM7"/>
<dbReference type="GO" id="GO:0005730">
    <property type="term" value="C:nucleolus"/>
    <property type="evidence" value="ECO:0007669"/>
    <property type="project" value="TreeGrafter"/>
</dbReference>
<feature type="compositionally biased region" description="Acidic residues" evidence="7">
    <location>
        <begin position="170"/>
        <end position="182"/>
    </location>
</feature>
<dbReference type="GO" id="GO:0000460">
    <property type="term" value="P:maturation of 5.8S rRNA"/>
    <property type="evidence" value="ECO:0007669"/>
    <property type="project" value="TreeGrafter"/>
</dbReference>
<reference evidence="8" key="2">
    <citation type="submission" date="2021-02" db="EMBL/GenBank/DDBJ databases">
        <title>Aspergillus chevalieri M1 genome sequence.</title>
        <authorList>
            <person name="Kadooka C."/>
            <person name="Mori K."/>
            <person name="Futagami T."/>
        </authorList>
    </citation>
    <scope>NUCLEOTIDE SEQUENCE</scope>
    <source>
        <strain evidence="8">M1</strain>
    </source>
</reference>
<sequence>MEAKELFPVLEQLDDDIDDVEEMIQPLLNRSLAETSKNLPVLDKAKFYVMVTYALENVIFSYLNLRGEDPKAHAVWRELTRLRQYFDKIKTAETGPEQRTMTLDKEAANRFIKHGLAGNDRIDLERKEREAKERAVARRKELELLMNSAKSEQSSKDHSGDSRSDANSGPDEDEDDDSDNDETTVKKSASDPKLVDDPHFEKTERTGKNKGKNKRFKQGKKLDKEGLRKENAERKQKKKKNRKERNGK</sequence>
<feature type="compositionally biased region" description="Basic and acidic residues" evidence="7">
    <location>
        <begin position="183"/>
        <end position="207"/>
    </location>
</feature>
<name>A0A7R7VVM7_ASPCH</name>
<evidence type="ECO:0000256" key="6">
    <source>
        <dbReference type="RuleBase" id="RU368003"/>
    </source>
</evidence>
<comment type="function">
    <text evidence="6">Required for exosome-dependent processing of pre-rRNA and small nucleolar RNA (snRNA) precursors. Involved in processing of 35S pre-rRNA at the A0, A1 and A2 sites.</text>
</comment>
<dbReference type="PANTHER" id="PTHR15341:SF3">
    <property type="entry name" value="NUCLEAR NUCLEIC ACID-BINDING PROTEIN C1D"/>
    <property type="match status" value="1"/>
</dbReference>
<evidence type="ECO:0000256" key="2">
    <source>
        <dbReference type="ARBA" id="ARBA00009154"/>
    </source>
</evidence>
<evidence type="ECO:0000256" key="1">
    <source>
        <dbReference type="ARBA" id="ARBA00004123"/>
    </source>
</evidence>
<evidence type="ECO:0000256" key="3">
    <source>
        <dbReference type="ARBA" id="ARBA00022552"/>
    </source>
</evidence>
<feature type="compositionally biased region" description="Basic and acidic residues" evidence="7">
    <location>
        <begin position="153"/>
        <end position="164"/>
    </location>
</feature>
<dbReference type="Pfam" id="PF04000">
    <property type="entry name" value="Sas10_Utp3"/>
    <property type="match status" value="1"/>
</dbReference>
<dbReference type="RefSeq" id="XP_043140125.1">
    <property type="nucleotide sequence ID" value="XM_043282780.1"/>
</dbReference>
<dbReference type="GO" id="GO:0003723">
    <property type="term" value="F:RNA binding"/>
    <property type="evidence" value="ECO:0007669"/>
    <property type="project" value="UniProtKB-UniRule"/>
</dbReference>
<keyword evidence="9" id="KW-1185">Reference proteome</keyword>
<evidence type="ECO:0000256" key="4">
    <source>
        <dbReference type="ARBA" id="ARBA00022884"/>
    </source>
</evidence>
<gene>
    <name evidence="8" type="ORF">ACHE_70446S</name>
</gene>
<dbReference type="GO" id="GO:0010468">
    <property type="term" value="P:regulation of gene expression"/>
    <property type="evidence" value="ECO:0007669"/>
    <property type="project" value="TreeGrafter"/>
</dbReference>
<dbReference type="KEGG" id="ache:ACHE_70446S"/>
<dbReference type="InterPro" id="IPR007146">
    <property type="entry name" value="Sas10/Utp3/C1D"/>
</dbReference>
<evidence type="ECO:0000256" key="5">
    <source>
        <dbReference type="ARBA" id="ARBA00023242"/>
    </source>
</evidence>
<evidence type="ECO:0000256" key="7">
    <source>
        <dbReference type="SAM" id="MobiDB-lite"/>
    </source>
</evidence>
<dbReference type="InterPro" id="IPR011082">
    <property type="entry name" value="Exosome-assoc_fac/DNA_repair"/>
</dbReference>
<evidence type="ECO:0000313" key="9">
    <source>
        <dbReference type="Proteomes" id="UP000637239"/>
    </source>
</evidence>